<reference evidence="6 7" key="1">
    <citation type="submission" date="2024-05" db="EMBL/GenBank/DDBJ databases">
        <title>Genome sequence of Ponticoccus litoralis KCCM 90028.</title>
        <authorList>
            <person name="Kim J.M."/>
            <person name="Lee J.K."/>
            <person name="Choi B.J."/>
            <person name="Bayburt H."/>
            <person name="Baek J.H."/>
            <person name="Jeon C.O."/>
        </authorList>
    </citation>
    <scope>NUCLEOTIDE SEQUENCE [LARGE SCALE GENOMIC DNA]</scope>
    <source>
        <strain evidence="6 7">KCCM 90028</strain>
    </source>
</reference>
<dbReference type="AlphaFoldDB" id="A0AAW9SKY7"/>
<sequence>MGIQLVFAVLFGGGQDWIADLAGFVTGFVLTTALVPGGLARLIAAVRNR</sequence>
<comment type="subcellular location">
    <subcellularLocation>
        <location evidence="1">Membrane</location>
        <topology evidence="1">Multi-pass membrane protein</topology>
    </subcellularLocation>
</comment>
<accession>A0AAW9SKY7</accession>
<dbReference type="Proteomes" id="UP001428774">
    <property type="component" value="Unassembled WGS sequence"/>
</dbReference>
<dbReference type="EMBL" id="JBDNCH010000002">
    <property type="protein sequence ID" value="MEN9061684.1"/>
    <property type="molecule type" value="Genomic_DNA"/>
</dbReference>
<dbReference type="GO" id="GO:0016020">
    <property type="term" value="C:membrane"/>
    <property type="evidence" value="ECO:0007669"/>
    <property type="project" value="UniProtKB-SubCell"/>
</dbReference>
<evidence type="ECO:0000256" key="4">
    <source>
        <dbReference type="ARBA" id="ARBA00023136"/>
    </source>
</evidence>
<evidence type="ECO:0000256" key="3">
    <source>
        <dbReference type="ARBA" id="ARBA00022989"/>
    </source>
</evidence>
<keyword evidence="4 5" id="KW-0472">Membrane</keyword>
<gene>
    <name evidence="6" type="ORF">ABFB10_12270</name>
</gene>
<protein>
    <submittedName>
        <fullName evidence="6">Uncharacterized protein</fullName>
    </submittedName>
</protein>
<evidence type="ECO:0000256" key="2">
    <source>
        <dbReference type="ARBA" id="ARBA00022692"/>
    </source>
</evidence>
<dbReference type="InterPro" id="IPR035952">
    <property type="entry name" value="Rhomboid-like_sf"/>
</dbReference>
<comment type="caution">
    <text evidence="6">The sequence shown here is derived from an EMBL/GenBank/DDBJ whole genome shotgun (WGS) entry which is preliminary data.</text>
</comment>
<keyword evidence="2 5" id="KW-0812">Transmembrane</keyword>
<evidence type="ECO:0000256" key="1">
    <source>
        <dbReference type="ARBA" id="ARBA00004141"/>
    </source>
</evidence>
<proteinExistence type="predicted"/>
<name>A0AAW9SKY7_9RHOB</name>
<evidence type="ECO:0000313" key="6">
    <source>
        <dbReference type="EMBL" id="MEN9061684.1"/>
    </source>
</evidence>
<feature type="transmembrane region" description="Helical" evidence="5">
    <location>
        <begin position="21"/>
        <end position="44"/>
    </location>
</feature>
<dbReference type="SUPFAM" id="SSF144091">
    <property type="entry name" value="Rhomboid-like"/>
    <property type="match status" value="1"/>
</dbReference>
<dbReference type="RefSeq" id="WP_347166735.1">
    <property type="nucleotide sequence ID" value="NZ_JBDNCH010000002.1"/>
</dbReference>
<organism evidence="6 7">
    <name type="scientific">Ponticoccus litoralis</name>
    <dbReference type="NCBI Taxonomy" id="422297"/>
    <lineage>
        <taxon>Bacteria</taxon>
        <taxon>Pseudomonadati</taxon>
        <taxon>Pseudomonadota</taxon>
        <taxon>Alphaproteobacteria</taxon>
        <taxon>Rhodobacterales</taxon>
        <taxon>Roseobacteraceae</taxon>
        <taxon>Ponticoccus</taxon>
    </lineage>
</organism>
<keyword evidence="7" id="KW-1185">Reference proteome</keyword>
<keyword evidence="3 5" id="KW-1133">Transmembrane helix</keyword>
<evidence type="ECO:0000313" key="7">
    <source>
        <dbReference type="Proteomes" id="UP001428774"/>
    </source>
</evidence>
<evidence type="ECO:0000256" key="5">
    <source>
        <dbReference type="SAM" id="Phobius"/>
    </source>
</evidence>